<dbReference type="Proteomes" id="UP001595443">
    <property type="component" value="Unassembled WGS sequence"/>
</dbReference>
<evidence type="ECO:0000313" key="2">
    <source>
        <dbReference type="EMBL" id="MFC2968950.1"/>
    </source>
</evidence>
<dbReference type="PROSITE" id="PS51186">
    <property type="entry name" value="GNAT"/>
    <property type="match status" value="1"/>
</dbReference>
<dbReference type="InterPro" id="IPR000182">
    <property type="entry name" value="GNAT_dom"/>
</dbReference>
<dbReference type="Pfam" id="PF13302">
    <property type="entry name" value="Acetyltransf_3"/>
    <property type="match status" value="1"/>
</dbReference>
<dbReference type="GO" id="GO:0016746">
    <property type="term" value="F:acyltransferase activity"/>
    <property type="evidence" value="ECO:0007669"/>
    <property type="project" value="UniProtKB-KW"/>
</dbReference>
<feature type="domain" description="N-acetyltransferase" evidence="1">
    <location>
        <begin position="13"/>
        <end position="169"/>
    </location>
</feature>
<evidence type="ECO:0000313" key="3">
    <source>
        <dbReference type="Proteomes" id="UP001595443"/>
    </source>
</evidence>
<name>A0ABV7AJB7_9RHOB</name>
<dbReference type="PANTHER" id="PTHR43792:SF1">
    <property type="entry name" value="N-ACETYLTRANSFERASE DOMAIN-CONTAINING PROTEIN"/>
    <property type="match status" value="1"/>
</dbReference>
<comment type="caution">
    <text evidence="2">The sequence shown here is derived from an EMBL/GenBank/DDBJ whole genome shotgun (WGS) entry which is preliminary data.</text>
</comment>
<proteinExistence type="predicted"/>
<dbReference type="RefSeq" id="WP_377833656.1">
    <property type="nucleotide sequence ID" value="NZ_JBHRSK010000008.1"/>
</dbReference>
<dbReference type="InterPro" id="IPR051531">
    <property type="entry name" value="N-acetyltransferase"/>
</dbReference>
<dbReference type="SUPFAM" id="SSF55729">
    <property type="entry name" value="Acyl-CoA N-acyltransferases (Nat)"/>
    <property type="match status" value="1"/>
</dbReference>
<dbReference type="EMBL" id="JBHRSK010000008">
    <property type="protein sequence ID" value="MFC2968950.1"/>
    <property type="molecule type" value="Genomic_DNA"/>
</dbReference>
<evidence type="ECO:0000259" key="1">
    <source>
        <dbReference type="PROSITE" id="PS51186"/>
    </source>
</evidence>
<keyword evidence="2" id="KW-0012">Acyltransferase</keyword>
<dbReference type="InterPro" id="IPR016181">
    <property type="entry name" value="Acyl_CoA_acyltransferase"/>
</dbReference>
<reference evidence="3" key="1">
    <citation type="journal article" date="2019" name="Int. J. Syst. Evol. Microbiol.">
        <title>The Global Catalogue of Microorganisms (GCM) 10K type strain sequencing project: providing services to taxonomists for standard genome sequencing and annotation.</title>
        <authorList>
            <consortium name="The Broad Institute Genomics Platform"/>
            <consortium name="The Broad Institute Genome Sequencing Center for Infectious Disease"/>
            <person name="Wu L."/>
            <person name="Ma J."/>
        </authorList>
    </citation>
    <scope>NUCLEOTIDE SEQUENCE [LARGE SCALE GENOMIC DNA]</scope>
    <source>
        <strain evidence="3">KCTC 62192</strain>
    </source>
</reference>
<accession>A0ABV7AJB7</accession>
<sequence>MPIDLTRLATARLALRPVAAADIGFVAELFARPELTAHRPDPRPDSHAAVVARLEADGVHWARHGFGRWLLTAEDHPVGLGGLTVKDGFDGLNLSYHLHPDHWGKGYATEFARAALEVAFGPLRAPRVVGLVRPANPASRAVLERLGFRYERSLPLQGAPTDLFALDAPG</sequence>
<gene>
    <name evidence="2" type="ORF">ACFOES_12660</name>
</gene>
<dbReference type="PANTHER" id="PTHR43792">
    <property type="entry name" value="GNAT FAMILY, PUTATIVE (AFU_ORTHOLOGUE AFUA_3G00765)-RELATED-RELATED"/>
    <property type="match status" value="1"/>
</dbReference>
<dbReference type="EC" id="2.3.-.-" evidence="2"/>
<keyword evidence="2" id="KW-0808">Transferase</keyword>
<keyword evidence="3" id="KW-1185">Reference proteome</keyword>
<protein>
    <submittedName>
        <fullName evidence="2">GNAT family N-acetyltransferase</fullName>
        <ecNumber evidence="2">2.3.-.-</ecNumber>
    </submittedName>
</protein>
<dbReference type="Gene3D" id="3.40.630.30">
    <property type="match status" value="1"/>
</dbReference>
<organism evidence="2 3">
    <name type="scientific">Acidimangrovimonas pyrenivorans</name>
    <dbReference type="NCBI Taxonomy" id="2030798"/>
    <lineage>
        <taxon>Bacteria</taxon>
        <taxon>Pseudomonadati</taxon>
        <taxon>Pseudomonadota</taxon>
        <taxon>Alphaproteobacteria</taxon>
        <taxon>Rhodobacterales</taxon>
        <taxon>Paracoccaceae</taxon>
        <taxon>Acidimangrovimonas</taxon>
    </lineage>
</organism>